<evidence type="ECO:0000313" key="1">
    <source>
        <dbReference type="EMBL" id="KAJ9127005.1"/>
    </source>
</evidence>
<keyword evidence="2" id="KW-1185">Reference proteome</keyword>
<organism evidence="1 2">
    <name type="scientific">Naganishia onofrii</name>
    <dbReference type="NCBI Taxonomy" id="1851511"/>
    <lineage>
        <taxon>Eukaryota</taxon>
        <taxon>Fungi</taxon>
        <taxon>Dikarya</taxon>
        <taxon>Basidiomycota</taxon>
        <taxon>Agaricomycotina</taxon>
        <taxon>Tremellomycetes</taxon>
        <taxon>Filobasidiales</taxon>
        <taxon>Filobasidiaceae</taxon>
        <taxon>Naganishia</taxon>
    </lineage>
</organism>
<protein>
    <submittedName>
        <fullName evidence="1">Uncharacterized protein</fullName>
    </submittedName>
</protein>
<name>A0ACC2XUG9_9TREE</name>
<dbReference type="Proteomes" id="UP001234202">
    <property type="component" value="Unassembled WGS sequence"/>
</dbReference>
<proteinExistence type="predicted"/>
<sequence>MNVFESPMYKATGFRMPLLPKIIMTTTAMIVGAAVIDRHVTPLVQRIERPRWNAKLVELEVTIPLWSILDEQLELIVVVVD</sequence>
<dbReference type="EMBL" id="JASBWV010000003">
    <property type="protein sequence ID" value="KAJ9127005.1"/>
    <property type="molecule type" value="Genomic_DNA"/>
</dbReference>
<comment type="caution">
    <text evidence="1">The sequence shown here is derived from an EMBL/GenBank/DDBJ whole genome shotgun (WGS) entry which is preliminary data.</text>
</comment>
<reference evidence="1" key="1">
    <citation type="submission" date="2023-04" db="EMBL/GenBank/DDBJ databases">
        <title>Draft Genome sequencing of Naganishia species isolated from polar environments using Oxford Nanopore Technology.</title>
        <authorList>
            <person name="Leo P."/>
            <person name="Venkateswaran K."/>
        </authorList>
    </citation>
    <scope>NUCLEOTIDE SEQUENCE</scope>
    <source>
        <strain evidence="1">DBVPG 5303</strain>
    </source>
</reference>
<evidence type="ECO:0000313" key="2">
    <source>
        <dbReference type="Proteomes" id="UP001234202"/>
    </source>
</evidence>
<accession>A0ACC2XUG9</accession>
<gene>
    <name evidence="1" type="ORF">QFC24_001236</name>
</gene>